<protein>
    <submittedName>
        <fullName evidence="2">Uncharacterized protein</fullName>
    </submittedName>
</protein>
<evidence type="ECO:0000256" key="1">
    <source>
        <dbReference type="SAM" id="MobiDB-lite"/>
    </source>
</evidence>
<proteinExistence type="predicted"/>
<name>A0AAF0JDX6_9BASI</name>
<reference evidence="2" key="1">
    <citation type="submission" date="2023-02" db="EMBL/GenBank/DDBJ databases">
        <title>Mating type loci evolution in Malassezia.</title>
        <authorList>
            <person name="Coelho M.A."/>
        </authorList>
    </citation>
    <scope>NUCLEOTIDE SEQUENCE</scope>
    <source>
        <strain evidence="2">CBS 14136</strain>
    </source>
</reference>
<gene>
    <name evidence="2" type="ORF">MPSI1_001761</name>
</gene>
<keyword evidence="3" id="KW-1185">Reference proteome</keyword>
<dbReference type="AlphaFoldDB" id="A0AAF0JDX6"/>
<dbReference type="Proteomes" id="UP001214628">
    <property type="component" value="Chromosome 2"/>
</dbReference>
<evidence type="ECO:0000313" key="3">
    <source>
        <dbReference type="Proteomes" id="UP001214628"/>
    </source>
</evidence>
<evidence type="ECO:0000313" key="2">
    <source>
        <dbReference type="EMBL" id="WFD43108.1"/>
    </source>
</evidence>
<accession>A0AAF0JDX6</accession>
<dbReference type="EMBL" id="CP118376">
    <property type="protein sequence ID" value="WFD43108.1"/>
    <property type="molecule type" value="Genomic_DNA"/>
</dbReference>
<organism evidence="2 3">
    <name type="scientific">Malassezia psittaci</name>
    <dbReference type="NCBI Taxonomy" id="1821823"/>
    <lineage>
        <taxon>Eukaryota</taxon>
        <taxon>Fungi</taxon>
        <taxon>Dikarya</taxon>
        <taxon>Basidiomycota</taxon>
        <taxon>Ustilaginomycotina</taxon>
        <taxon>Malasseziomycetes</taxon>
        <taxon>Malasseziales</taxon>
        <taxon>Malasseziaceae</taxon>
        <taxon>Malassezia</taxon>
    </lineage>
</organism>
<sequence>MSEWFDLLNFGSPRGQGDGSTLGENVVPTPSPGGRVLWQPSSSPQDAGVDMMCPPKDFTSPVRAMDQERQQENLPLLPSPSRLRTVRARRSARRAHAHASYTYEISKI</sequence>
<feature type="region of interest" description="Disordered" evidence="1">
    <location>
        <begin position="1"/>
        <end position="51"/>
    </location>
</feature>